<keyword evidence="5" id="KW-1185">Reference proteome</keyword>
<dbReference type="PROSITE" id="PS51257">
    <property type="entry name" value="PROKAR_LIPOPROTEIN"/>
    <property type="match status" value="1"/>
</dbReference>
<dbReference type="RefSeq" id="WP_093724813.1">
    <property type="nucleotide sequence ID" value="NZ_FMZB01000001.1"/>
</dbReference>
<protein>
    <submittedName>
        <fullName evidence="4">NitT/TauT family transport system substrate-binding protein</fullName>
    </submittedName>
</protein>
<reference evidence="5" key="1">
    <citation type="submission" date="2016-10" db="EMBL/GenBank/DDBJ databases">
        <authorList>
            <person name="Varghese N."/>
            <person name="Submissions S."/>
        </authorList>
    </citation>
    <scope>NUCLEOTIDE SEQUENCE [LARGE SCALE GENOMIC DNA]</scope>
    <source>
        <strain evidence="5">DSM 21620</strain>
    </source>
</reference>
<evidence type="ECO:0000313" key="5">
    <source>
        <dbReference type="Proteomes" id="UP000198666"/>
    </source>
</evidence>
<comment type="similarity">
    <text evidence="2">Belongs to the bacterial solute-binding protein SsuA/TauA family.</text>
</comment>
<proteinExistence type="inferred from homology"/>
<gene>
    <name evidence="4" type="ORF">SAMN05421663_10143</name>
</gene>
<dbReference type="EMBL" id="FMZB01000001">
    <property type="protein sequence ID" value="SDB98272.1"/>
    <property type="molecule type" value="Genomic_DNA"/>
</dbReference>
<dbReference type="AlphaFoldDB" id="A0A1G6HVI8"/>
<dbReference type="Gene3D" id="3.40.190.10">
    <property type="entry name" value="Periplasmic binding protein-like II"/>
    <property type="match status" value="2"/>
</dbReference>
<dbReference type="OrthoDB" id="9815602at2"/>
<sequence>MGKARLFGVFFLAVLLGMLAGCSGGGSGEGKLKKITIAEPVHLTGYLPLYAAIHEGYFEEEGLDVEVVTATGGAHVTTVVSGDAWGNIAGPDSNALANIDSNDPIVSVVNVVNRANVYLMAGGDTPPAGASEEELAAYLEGKTIAAGRYGGSPNLLTRYLIMELGMEPGKDVLLEEPADASAVVSLVENGQADIANGAEPQIYDGIEKGVWNEPFYGFPSLGDYPYSVISVKQSTIDEDPETVQKFVNAITKALKAVDEDEELAMGVLKKEFPTTDEASLQASLDRAYADELWSKDGYITEEATDKTMDVVTKTGVYKGDYQYEELVNMEFVESLE</sequence>
<organism evidence="4 5">
    <name type="scientific">Terribacillus halophilus</name>
    <dbReference type="NCBI Taxonomy" id="361279"/>
    <lineage>
        <taxon>Bacteria</taxon>
        <taxon>Bacillati</taxon>
        <taxon>Bacillota</taxon>
        <taxon>Bacilli</taxon>
        <taxon>Bacillales</taxon>
        <taxon>Bacillaceae</taxon>
        <taxon>Terribacillus</taxon>
    </lineage>
</organism>
<accession>A0A1G6HVI8</accession>
<name>A0A1G6HVI8_9BACI</name>
<evidence type="ECO:0000256" key="3">
    <source>
        <dbReference type="ARBA" id="ARBA00022729"/>
    </source>
</evidence>
<comment type="subcellular location">
    <subcellularLocation>
        <location evidence="1">Periplasm</location>
    </subcellularLocation>
</comment>
<dbReference type="Pfam" id="PF13379">
    <property type="entry name" value="NMT1_2"/>
    <property type="match status" value="1"/>
</dbReference>
<dbReference type="PANTHER" id="PTHR30024:SF47">
    <property type="entry name" value="TAURINE-BINDING PERIPLASMIC PROTEIN"/>
    <property type="match status" value="1"/>
</dbReference>
<keyword evidence="3" id="KW-0732">Signal</keyword>
<dbReference type="Proteomes" id="UP000198666">
    <property type="component" value="Unassembled WGS sequence"/>
</dbReference>
<evidence type="ECO:0000313" key="4">
    <source>
        <dbReference type="EMBL" id="SDB98272.1"/>
    </source>
</evidence>
<evidence type="ECO:0000256" key="1">
    <source>
        <dbReference type="ARBA" id="ARBA00004418"/>
    </source>
</evidence>
<dbReference type="STRING" id="361279.SAMN05421663_10143"/>
<evidence type="ECO:0000256" key="2">
    <source>
        <dbReference type="ARBA" id="ARBA00010742"/>
    </source>
</evidence>
<dbReference type="SUPFAM" id="SSF53850">
    <property type="entry name" value="Periplasmic binding protein-like II"/>
    <property type="match status" value="1"/>
</dbReference>
<dbReference type="PANTHER" id="PTHR30024">
    <property type="entry name" value="ALIPHATIC SULFONATES-BINDING PROTEIN-RELATED"/>
    <property type="match status" value="1"/>
</dbReference>
<dbReference type="GO" id="GO:0042597">
    <property type="term" value="C:periplasmic space"/>
    <property type="evidence" value="ECO:0007669"/>
    <property type="project" value="UniProtKB-SubCell"/>
</dbReference>